<name>Q2HDL8_CHAGB</name>
<accession>Q2HDL8</accession>
<dbReference type="HOGENOM" id="CLU_1669179_0_0_1"/>
<dbReference type="RefSeq" id="XP_001220907.1">
    <property type="nucleotide sequence ID" value="XM_001220906.1"/>
</dbReference>
<dbReference type="VEuPathDB" id="FungiDB:CHGG_01686"/>
<dbReference type="GeneID" id="4388108"/>
<proteinExistence type="predicted"/>
<dbReference type="EMBL" id="CH408029">
    <property type="protein sequence ID" value="EAQ93451.1"/>
    <property type="molecule type" value="Genomic_DNA"/>
</dbReference>
<dbReference type="AlphaFoldDB" id="Q2HDL8"/>
<protein>
    <submittedName>
        <fullName evidence="1">Uncharacterized protein</fullName>
    </submittedName>
</protein>
<dbReference type="Proteomes" id="UP000001056">
    <property type="component" value="Unassembled WGS sequence"/>
</dbReference>
<dbReference type="OrthoDB" id="10504220at2759"/>
<gene>
    <name evidence="1" type="ORF">CHGG_01686</name>
</gene>
<keyword evidence="2" id="KW-1185">Reference proteome</keyword>
<evidence type="ECO:0000313" key="1">
    <source>
        <dbReference type="EMBL" id="EAQ93451.1"/>
    </source>
</evidence>
<dbReference type="InParanoid" id="Q2HDL8"/>
<reference evidence="2" key="1">
    <citation type="journal article" date="2015" name="Genome Announc.">
        <title>Draft genome sequence of the cellulolytic fungus Chaetomium globosum.</title>
        <authorList>
            <person name="Cuomo C.A."/>
            <person name="Untereiner W.A."/>
            <person name="Ma L.-J."/>
            <person name="Grabherr M."/>
            <person name="Birren B.W."/>
        </authorList>
    </citation>
    <scope>NUCLEOTIDE SEQUENCE [LARGE SCALE GENOMIC DNA]</scope>
    <source>
        <strain evidence="2">ATCC 6205 / CBS 148.51 / DSM 1962 / NBRC 6347 / NRRL 1970</strain>
    </source>
</reference>
<organism evidence="1 2">
    <name type="scientific">Chaetomium globosum (strain ATCC 6205 / CBS 148.51 / DSM 1962 / NBRC 6347 / NRRL 1970)</name>
    <name type="common">Soil fungus</name>
    <dbReference type="NCBI Taxonomy" id="306901"/>
    <lineage>
        <taxon>Eukaryota</taxon>
        <taxon>Fungi</taxon>
        <taxon>Dikarya</taxon>
        <taxon>Ascomycota</taxon>
        <taxon>Pezizomycotina</taxon>
        <taxon>Sordariomycetes</taxon>
        <taxon>Sordariomycetidae</taxon>
        <taxon>Sordariales</taxon>
        <taxon>Chaetomiaceae</taxon>
        <taxon>Chaetomium</taxon>
    </lineage>
</organism>
<sequence length="158" mass="17895">MFAMFANVSRTCCKVRTESNCAKASVVGGFPHTIRSQRMARLEPQPQHKNYQKWDWPPVSHDSSWCGNLRPVPALPARLPYRIQTRSGDRLMWGFHLGRRDPNLALIGHGRKLDARSLSKTPPSVLPLHFSRGLHGRFHAARDVCLLPAPLPERSQQT</sequence>
<evidence type="ECO:0000313" key="2">
    <source>
        <dbReference type="Proteomes" id="UP000001056"/>
    </source>
</evidence>